<evidence type="ECO:0000256" key="8">
    <source>
        <dbReference type="ARBA" id="ARBA00023242"/>
    </source>
</evidence>
<dbReference type="InterPro" id="IPR029063">
    <property type="entry name" value="SAM-dependent_MTases_sf"/>
</dbReference>
<evidence type="ECO:0000256" key="9">
    <source>
        <dbReference type="ARBA" id="ARBA00038126"/>
    </source>
</evidence>
<protein>
    <recommendedName>
        <fullName evidence="3">protein-histidine N-methyltransferase</fullName>
        <ecNumber evidence="3">2.1.1.85</ecNumber>
    </recommendedName>
</protein>
<dbReference type="GO" id="GO:0005634">
    <property type="term" value="C:nucleus"/>
    <property type="evidence" value="ECO:0007669"/>
    <property type="project" value="UniProtKB-SubCell"/>
</dbReference>
<dbReference type="RefSeq" id="XP_037165916.1">
    <property type="nucleotide sequence ID" value="XM_037307276.1"/>
</dbReference>
<comment type="similarity">
    <text evidence="9">Belongs to the methyltransferase superfamily. METTL18 family.</text>
</comment>
<accession>A0A8H6FXG1</accession>
<dbReference type="OrthoDB" id="1723750at2759"/>
<dbReference type="GO" id="GO:0032259">
    <property type="term" value="P:methylation"/>
    <property type="evidence" value="ECO:0007669"/>
    <property type="project" value="UniProtKB-KW"/>
</dbReference>
<gene>
    <name evidence="11" type="ORF">HO173_005358</name>
</gene>
<dbReference type="EMBL" id="JACCJC010000018">
    <property type="protein sequence ID" value="KAF6236577.1"/>
    <property type="molecule type" value="Genomic_DNA"/>
</dbReference>
<feature type="region of interest" description="Disordered" evidence="10">
    <location>
        <begin position="1"/>
        <end position="31"/>
    </location>
</feature>
<evidence type="ECO:0000313" key="11">
    <source>
        <dbReference type="EMBL" id="KAF6236577.1"/>
    </source>
</evidence>
<reference evidence="11 12" key="1">
    <citation type="journal article" date="2020" name="Genomics">
        <title>Complete, high-quality genomes from long-read metagenomic sequencing of two wolf lichen thalli reveals enigmatic genome architecture.</title>
        <authorList>
            <person name="McKenzie S.K."/>
            <person name="Walston R.F."/>
            <person name="Allen J.L."/>
        </authorList>
    </citation>
    <scope>NUCLEOTIDE SEQUENCE [LARGE SCALE GENOMIC DNA]</scope>
    <source>
        <strain evidence="11">WasteWater2</strain>
    </source>
</reference>
<keyword evidence="7" id="KW-0949">S-adenosyl-L-methionine</keyword>
<name>A0A8H6FXG1_9LECA</name>
<dbReference type="EC" id="2.1.1.85" evidence="3"/>
<evidence type="ECO:0000256" key="6">
    <source>
        <dbReference type="ARBA" id="ARBA00022679"/>
    </source>
</evidence>
<evidence type="ECO:0000256" key="2">
    <source>
        <dbReference type="ARBA" id="ARBA00004496"/>
    </source>
</evidence>
<evidence type="ECO:0000256" key="3">
    <source>
        <dbReference type="ARBA" id="ARBA00012533"/>
    </source>
</evidence>
<sequence>MSQSFSFGFGSDDIEENGDEMADVGPLPLHDTRENKPVAVTEPKLHKLQDLLSALPSKISYRTVQIRSPAGILNVPRRELFDIRAQLMAEDEISDQSSPVLGLSTDDITPNVYEGGFKTWECAVDLAGHLFGSLSKGWELGGRDVHVVEVGAGTALPILVFFDFFLKQLSPSWRAVHLSVADYNLSVLANATLPNLLLTWYFVQSPAIPEPAGDLEITPDLLSRFVKDLSDKVIHISGISGTWNEAFTDLLVPVEDPQRRSRIETIFLASETIYSPNSIHAFTQVLLKALKSAEETHGHGRALVAAKKIYFGVGGGVDEFLKVLNELGGKGATAWESKDEGVGRVIVEVQSAGGNAAKRCEAQRSLFVEMAVEELDDTLSF</sequence>
<keyword evidence="6" id="KW-0808">Transferase</keyword>
<comment type="caution">
    <text evidence="11">The sequence shown here is derived from an EMBL/GenBank/DDBJ whole genome shotgun (WGS) entry which is preliminary data.</text>
</comment>
<dbReference type="PANTHER" id="PTHR14614">
    <property type="entry name" value="HEPATOCELLULAR CARCINOMA-ASSOCIATED ANTIGEN"/>
    <property type="match status" value="1"/>
</dbReference>
<evidence type="ECO:0000313" key="12">
    <source>
        <dbReference type="Proteomes" id="UP000578531"/>
    </source>
</evidence>
<dbReference type="GO" id="GO:0018064">
    <property type="term" value="F:protein-L-histidine N-tele-methyltransferase activity"/>
    <property type="evidence" value="ECO:0007669"/>
    <property type="project" value="UniProtKB-EC"/>
</dbReference>
<keyword evidence="8" id="KW-0539">Nucleus</keyword>
<evidence type="ECO:0000256" key="5">
    <source>
        <dbReference type="ARBA" id="ARBA00022603"/>
    </source>
</evidence>
<evidence type="ECO:0000256" key="10">
    <source>
        <dbReference type="SAM" id="MobiDB-lite"/>
    </source>
</evidence>
<dbReference type="PANTHER" id="PTHR14614:SF39">
    <property type="entry name" value="HISTIDINE PROTEIN METHYLTRANSFERASE 1 HOMOLOG"/>
    <property type="match status" value="1"/>
</dbReference>
<feature type="compositionally biased region" description="Acidic residues" evidence="10">
    <location>
        <begin position="12"/>
        <end position="22"/>
    </location>
</feature>
<keyword evidence="4" id="KW-0963">Cytoplasm</keyword>
<organism evidence="11 12">
    <name type="scientific">Letharia columbiana</name>
    <dbReference type="NCBI Taxonomy" id="112416"/>
    <lineage>
        <taxon>Eukaryota</taxon>
        <taxon>Fungi</taxon>
        <taxon>Dikarya</taxon>
        <taxon>Ascomycota</taxon>
        <taxon>Pezizomycotina</taxon>
        <taxon>Lecanoromycetes</taxon>
        <taxon>OSLEUM clade</taxon>
        <taxon>Lecanoromycetidae</taxon>
        <taxon>Lecanorales</taxon>
        <taxon>Lecanorineae</taxon>
        <taxon>Parmeliaceae</taxon>
        <taxon>Letharia</taxon>
    </lineage>
</organism>
<keyword evidence="12" id="KW-1185">Reference proteome</keyword>
<evidence type="ECO:0000256" key="1">
    <source>
        <dbReference type="ARBA" id="ARBA00004123"/>
    </source>
</evidence>
<dbReference type="GO" id="GO:0005737">
    <property type="term" value="C:cytoplasm"/>
    <property type="evidence" value="ECO:0007669"/>
    <property type="project" value="UniProtKB-SubCell"/>
</dbReference>
<evidence type="ECO:0000256" key="4">
    <source>
        <dbReference type="ARBA" id="ARBA00022490"/>
    </source>
</evidence>
<dbReference type="Gene3D" id="3.40.50.150">
    <property type="entry name" value="Vaccinia Virus protein VP39"/>
    <property type="match status" value="1"/>
</dbReference>
<dbReference type="GeneID" id="59287022"/>
<dbReference type="Proteomes" id="UP000578531">
    <property type="component" value="Unassembled WGS sequence"/>
</dbReference>
<comment type="subcellular location">
    <subcellularLocation>
        <location evidence="2">Cytoplasm</location>
    </subcellularLocation>
    <subcellularLocation>
        <location evidence="1">Nucleus</location>
    </subcellularLocation>
</comment>
<proteinExistence type="inferred from homology"/>
<keyword evidence="5" id="KW-0489">Methyltransferase</keyword>
<dbReference type="InterPro" id="IPR019410">
    <property type="entry name" value="Methyltransf_16"/>
</dbReference>
<feature type="compositionally biased region" description="Low complexity" evidence="10">
    <location>
        <begin position="1"/>
        <end position="11"/>
    </location>
</feature>
<dbReference type="AlphaFoldDB" id="A0A8H6FXG1"/>
<evidence type="ECO:0000256" key="7">
    <source>
        <dbReference type="ARBA" id="ARBA00022691"/>
    </source>
</evidence>